<dbReference type="GeneID" id="65129709"/>
<dbReference type="PROSITE" id="PS51194">
    <property type="entry name" value="HELICASE_CTER"/>
    <property type="match status" value="1"/>
</dbReference>
<evidence type="ECO:0000256" key="4">
    <source>
        <dbReference type="ARBA" id="ARBA00022840"/>
    </source>
</evidence>
<dbReference type="SUPFAM" id="SSF52540">
    <property type="entry name" value="P-loop containing nucleoside triphosphate hydrolases"/>
    <property type="match status" value="1"/>
</dbReference>
<feature type="domain" description="Helicase ATP-binding" evidence="5">
    <location>
        <begin position="47"/>
        <end position="179"/>
    </location>
</feature>
<proteinExistence type="predicted"/>
<reference evidence="7 8" key="1">
    <citation type="submission" date="2020-07" db="EMBL/GenBank/DDBJ databases">
        <title>Taxonomic proposal: Crassvirales, a new order of highly abundant and diverse bacterial viruses.</title>
        <authorList>
            <person name="Shkoporov A.N."/>
            <person name="Stockdale S.R."/>
            <person name="Guerin E."/>
            <person name="Ross R.P."/>
            <person name="Hill C."/>
        </authorList>
    </citation>
    <scope>NUCLEOTIDE SEQUENCE [LARGE SCALE GENOMIC DNA]</scope>
</reference>
<keyword evidence="3" id="KW-0347">Helicase</keyword>
<dbReference type="InterPro" id="IPR014001">
    <property type="entry name" value="Helicase_ATP-bd"/>
</dbReference>
<dbReference type="SMART" id="SM00487">
    <property type="entry name" value="DEXDc"/>
    <property type="match status" value="1"/>
</dbReference>
<dbReference type="KEGG" id="vg:65129709"/>
<dbReference type="RefSeq" id="YP_010111346.1">
    <property type="nucleotide sequence ID" value="NC_055880.1"/>
</dbReference>
<dbReference type="InterPro" id="IPR050615">
    <property type="entry name" value="ATP-dep_DNA_Helicase"/>
</dbReference>
<accession>A0A7M1RXV0</accession>
<dbReference type="InterPro" id="IPR027417">
    <property type="entry name" value="P-loop_NTPase"/>
</dbReference>
<evidence type="ECO:0000313" key="7">
    <source>
        <dbReference type="EMBL" id="QOR59188.1"/>
    </source>
</evidence>
<organism evidence="7 8">
    <name type="scientific">uncultured phage cr111_1</name>
    <dbReference type="NCBI Taxonomy" id="2772071"/>
    <lineage>
        <taxon>Viruses</taxon>
        <taxon>Duplodnaviria</taxon>
        <taxon>Heunggongvirae</taxon>
        <taxon>Uroviricota</taxon>
        <taxon>Caudoviricetes</taxon>
        <taxon>Crassvirales</taxon>
        <taxon>Steigviridae</taxon>
        <taxon>Asinivirinae</taxon>
        <taxon>Lahndsivirus</taxon>
        <taxon>Lahndsivirus rarus</taxon>
    </lineage>
</organism>
<evidence type="ECO:0000256" key="2">
    <source>
        <dbReference type="ARBA" id="ARBA00022801"/>
    </source>
</evidence>
<evidence type="ECO:0000256" key="3">
    <source>
        <dbReference type="ARBA" id="ARBA00022806"/>
    </source>
</evidence>
<keyword evidence="4" id="KW-0067">ATP-binding</keyword>
<keyword evidence="8" id="KW-1185">Reference proteome</keyword>
<dbReference type="PROSITE" id="PS51192">
    <property type="entry name" value="HELICASE_ATP_BIND_1"/>
    <property type="match status" value="1"/>
</dbReference>
<dbReference type="GO" id="GO:0005524">
    <property type="term" value="F:ATP binding"/>
    <property type="evidence" value="ECO:0007669"/>
    <property type="project" value="UniProtKB-KW"/>
</dbReference>
<dbReference type="PANTHER" id="PTHR11274">
    <property type="entry name" value="RAD25/XP-B DNA REPAIR HELICASE"/>
    <property type="match status" value="1"/>
</dbReference>
<keyword evidence="1" id="KW-0547">Nucleotide-binding</keyword>
<evidence type="ECO:0000259" key="6">
    <source>
        <dbReference type="PROSITE" id="PS51194"/>
    </source>
</evidence>
<dbReference type="Proteomes" id="UP000594132">
    <property type="component" value="Segment"/>
</dbReference>
<dbReference type="PANTHER" id="PTHR11274:SF0">
    <property type="entry name" value="GENERAL TRANSCRIPTION AND DNA REPAIR FACTOR IIH HELICASE SUBUNIT XPB"/>
    <property type="match status" value="1"/>
</dbReference>
<dbReference type="InterPro" id="IPR001650">
    <property type="entry name" value="Helicase_C-like"/>
</dbReference>
<evidence type="ECO:0000256" key="1">
    <source>
        <dbReference type="ARBA" id="ARBA00022741"/>
    </source>
</evidence>
<feature type="domain" description="Helicase C-terminal" evidence="6">
    <location>
        <begin position="261"/>
        <end position="438"/>
    </location>
</feature>
<sequence length="439" mass="51250">MKVWSCIFIFGKFSKDSKGLEFSWEGIFLSQIWSWMMTRESILEQALELSKEHKYLILNWATGVGKSRGAIEIAALDKPARILLIVAEIPHKENWKKEFERWNPELWSKVTVECYASLKNYKDTEWDIIILDEGHHAKSELRMNILSTLKTEKVVVLTATLSRDDEELLNTAFNGRFYKYTITLRDAISEGLLPVPKIYLVPLSLDRANYSEVIEESWGDSKKRVVVETTFERMFSYISRKKTMPPTTLMIKCNQLQKYNYLTNKVEYFKRQFMVRRQEFLKNKWLQLGSERKRTLAEFKTTALRALLELLKERRFICFCGSIDQAELLGGENAIHSRKSDSLKTIERFNNKEISNLLAVNMLQEGQNLTDIEVGVIAQLDGQERAFIQKFGRTLRADDPIQIILYFRGTRDEEYLEKALEGIDMNYVHTVEDLSEISL</sequence>
<evidence type="ECO:0000313" key="8">
    <source>
        <dbReference type="Proteomes" id="UP000594132"/>
    </source>
</evidence>
<dbReference type="GO" id="GO:0016787">
    <property type="term" value="F:hydrolase activity"/>
    <property type="evidence" value="ECO:0007669"/>
    <property type="project" value="UniProtKB-KW"/>
</dbReference>
<dbReference type="Gene3D" id="3.40.50.300">
    <property type="entry name" value="P-loop containing nucleotide triphosphate hydrolases"/>
    <property type="match status" value="2"/>
</dbReference>
<name>A0A7M1RXV0_9CAUD</name>
<protein>
    <submittedName>
        <fullName evidence="7">Putative HKD family nuclease</fullName>
    </submittedName>
</protein>
<dbReference type="Pfam" id="PF00271">
    <property type="entry name" value="Helicase_C"/>
    <property type="match status" value="1"/>
</dbReference>
<evidence type="ECO:0000259" key="5">
    <source>
        <dbReference type="PROSITE" id="PS51192"/>
    </source>
</evidence>
<keyword evidence="2" id="KW-0378">Hydrolase</keyword>
<dbReference type="EMBL" id="MT774387">
    <property type="protein sequence ID" value="QOR59188.1"/>
    <property type="molecule type" value="Genomic_DNA"/>
</dbReference>
<dbReference type="GO" id="GO:0004386">
    <property type="term" value="F:helicase activity"/>
    <property type="evidence" value="ECO:0007669"/>
    <property type="project" value="UniProtKB-KW"/>
</dbReference>